<dbReference type="InterPro" id="IPR036583">
    <property type="entry name" value="23S_rRNA_IVS_sf"/>
</dbReference>
<dbReference type="SUPFAM" id="SSF158446">
    <property type="entry name" value="IVS-encoded protein-like"/>
    <property type="match status" value="1"/>
</dbReference>
<dbReference type="AlphaFoldDB" id="A0A6P1VTZ1"/>
<dbReference type="Gene3D" id="1.20.1440.60">
    <property type="entry name" value="23S rRNA-intervening sequence"/>
    <property type="match status" value="1"/>
</dbReference>
<evidence type="ECO:0000313" key="2">
    <source>
        <dbReference type="Proteomes" id="UP000464577"/>
    </source>
</evidence>
<dbReference type="Pfam" id="PF05635">
    <property type="entry name" value="23S_rRNA_IVP"/>
    <property type="match status" value="1"/>
</dbReference>
<keyword evidence="2" id="KW-1185">Reference proteome</keyword>
<evidence type="ECO:0000313" key="1">
    <source>
        <dbReference type="EMBL" id="QHV95868.1"/>
    </source>
</evidence>
<dbReference type="NCBIfam" id="TIGR02436">
    <property type="entry name" value="four helix bundle protein"/>
    <property type="match status" value="1"/>
</dbReference>
<accession>A0A6P1VTZ1</accession>
<name>A0A6P1VTZ1_9BACT</name>
<dbReference type="PANTHER" id="PTHR38471">
    <property type="entry name" value="FOUR HELIX BUNDLE PROTEIN"/>
    <property type="match status" value="1"/>
</dbReference>
<dbReference type="PIRSF" id="PIRSF035652">
    <property type="entry name" value="CHP02436"/>
    <property type="match status" value="1"/>
</dbReference>
<reference evidence="1 2" key="1">
    <citation type="submission" date="2019-11" db="EMBL/GenBank/DDBJ databases">
        <title>Spirosoma endbachense sp. nov., isolated from a natural salt meadow.</title>
        <authorList>
            <person name="Rojas J."/>
            <person name="Ambika Manirajan B."/>
            <person name="Ratering S."/>
            <person name="Suarez C."/>
            <person name="Geissler-Plaum R."/>
            <person name="Schnell S."/>
        </authorList>
    </citation>
    <scope>NUCLEOTIDE SEQUENCE [LARGE SCALE GENOMIC DNA]</scope>
    <source>
        <strain evidence="1 2">I-24</strain>
    </source>
</reference>
<dbReference type="InterPro" id="IPR012657">
    <property type="entry name" value="23S_rRNA-intervening_sequence"/>
</dbReference>
<organism evidence="1 2">
    <name type="scientific">Spirosoma endbachense</name>
    <dbReference type="NCBI Taxonomy" id="2666025"/>
    <lineage>
        <taxon>Bacteria</taxon>
        <taxon>Pseudomonadati</taxon>
        <taxon>Bacteroidota</taxon>
        <taxon>Cytophagia</taxon>
        <taxon>Cytophagales</taxon>
        <taxon>Cytophagaceae</taxon>
        <taxon>Spirosoma</taxon>
    </lineage>
</organism>
<dbReference type="PANTHER" id="PTHR38471:SF2">
    <property type="entry name" value="FOUR HELIX BUNDLE PROTEIN"/>
    <property type="match status" value="1"/>
</dbReference>
<sequence length="125" mass="14445">MKMNKVEFVQHMQLRTKDFVLRSIRLFRSLPRTEEARIIGRQFLRSSTSVGSNYRAVCRARSQAEYFAKLSIVVEETDESLFWLEILVEAEIMAGTKLGSLMNEAAELLAIFSTARKNTPNDKRR</sequence>
<dbReference type="KEGG" id="senf:GJR95_12985"/>
<dbReference type="RefSeq" id="WP_162386275.1">
    <property type="nucleotide sequence ID" value="NZ_CP045997.1"/>
</dbReference>
<dbReference type="Proteomes" id="UP000464577">
    <property type="component" value="Chromosome"/>
</dbReference>
<protein>
    <submittedName>
        <fullName evidence="1">Four helix bundle protein</fullName>
    </submittedName>
</protein>
<dbReference type="EMBL" id="CP045997">
    <property type="protein sequence ID" value="QHV95868.1"/>
    <property type="molecule type" value="Genomic_DNA"/>
</dbReference>
<proteinExistence type="predicted"/>
<gene>
    <name evidence="1" type="ORF">GJR95_12985</name>
</gene>